<dbReference type="RefSeq" id="XP_003958781.1">
    <property type="nucleotide sequence ID" value="XM_003958732.1"/>
</dbReference>
<dbReference type="Pfam" id="PF12400">
    <property type="entry name" value="STIMATE"/>
    <property type="match status" value="1"/>
</dbReference>
<keyword evidence="1" id="KW-1133">Transmembrane helix</keyword>
<keyword evidence="3" id="KW-1185">Reference proteome</keyword>
<dbReference type="GeneID" id="13887642"/>
<protein>
    <recommendedName>
        <fullName evidence="4">Vacuolar membrane protein</fullName>
    </recommendedName>
</protein>
<dbReference type="eggNOG" id="ENOG502S1HE">
    <property type="taxonomic scope" value="Eukaryota"/>
</dbReference>
<reference evidence="2 3" key="1">
    <citation type="journal article" date="2011" name="Proc. Natl. Acad. Sci. U.S.A.">
        <title>Evolutionary erosion of yeast sex chromosomes by mating-type switching accidents.</title>
        <authorList>
            <person name="Gordon J.L."/>
            <person name="Armisen D."/>
            <person name="Proux-Wera E."/>
            <person name="Oheigeartaigh S.S."/>
            <person name="Byrne K.P."/>
            <person name="Wolfe K.H."/>
        </authorList>
    </citation>
    <scope>NUCLEOTIDE SEQUENCE [LARGE SCALE GENOMIC DNA]</scope>
    <source>
        <strain evidence="3">ATCC 22294 / BCRC 22015 / CBS 2517 / CECT 1963 / NBRC 1671 / NRRL Y-8276</strain>
    </source>
</reference>
<dbReference type="PANTHER" id="PTHR31735">
    <property type="entry name" value="VACUOLAR MEMBRANE PROTEIN YPL162C"/>
    <property type="match status" value="1"/>
</dbReference>
<dbReference type="FunCoup" id="H2AZ90">
    <property type="interactions" value="74"/>
</dbReference>
<proteinExistence type="predicted"/>
<feature type="transmembrane region" description="Helical" evidence="1">
    <location>
        <begin position="92"/>
        <end position="115"/>
    </location>
</feature>
<gene>
    <name evidence="2" type="primary">KAFR0H02370</name>
    <name evidence="2" type="ORF">KAFR_0H02370</name>
</gene>
<feature type="transmembrane region" description="Helical" evidence="1">
    <location>
        <begin position="162"/>
        <end position="183"/>
    </location>
</feature>
<feature type="transmembrane region" description="Helical" evidence="1">
    <location>
        <begin position="203"/>
        <end position="225"/>
    </location>
</feature>
<dbReference type="OrthoDB" id="431202at2759"/>
<dbReference type="AlphaFoldDB" id="H2AZ90"/>
<feature type="transmembrane region" description="Helical" evidence="1">
    <location>
        <begin position="54"/>
        <end position="72"/>
    </location>
</feature>
<dbReference type="HOGENOM" id="CLU_040321_2_1_1"/>
<evidence type="ECO:0000256" key="1">
    <source>
        <dbReference type="SAM" id="Phobius"/>
    </source>
</evidence>
<name>H2AZ90_KAZAF</name>
<organism evidence="2 3">
    <name type="scientific">Kazachstania africana (strain ATCC 22294 / BCRC 22015 / CBS 2517 / CECT 1963 / NBRC 1671 / NRRL Y-8276)</name>
    <name type="common">Yeast</name>
    <name type="synonym">Kluyveromyces africanus</name>
    <dbReference type="NCBI Taxonomy" id="1071382"/>
    <lineage>
        <taxon>Eukaryota</taxon>
        <taxon>Fungi</taxon>
        <taxon>Dikarya</taxon>
        <taxon>Ascomycota</taxon>
        <taxon>Saccharomycotina</taxon>
        <taxon>Saccharomycetes</taxon>
        <taxon>Saccharomycetales</taxon>
        <taxon>Saccharomycetaceae</taxon>
        <taxon>Kazachstania</taxon>
    </lineage>
</organism>
<evidence type="ECO:0008006" key="4">
    <source>
        <dbReference type="Google" id="ProtNLM"/>
    </source>
</evidence>
<evidence type="ECO:0000313" key="3">
    <source>
        <dbReference type="Proteomes" id="UP000005220"/>
    </source>
</evidence>
<sequence>MGSTKQGTCKLLGPVSLCIQLLMGLLVVAVLLLKRNYEYPRRKLIVWTYDTTKQIGGSFVIHVLNLGISILKKQNLLVRSGGSKDNNEQCDWYFLNLLMDTTVGIPILWFSLHFVEKTLSIFNVKNIESGNYFSRHKIHHRQNKNSSNDDEHPLFVAFCKQFVVFICGLCMMKFAIFIILNYYEQLAEWFADIVLSWADPWPNFQVFLIMFVFPILLNCFQYCCVDNIIKLHSLNLGNLNNFEPNTFIAGGDEEDLIWDQSTDSVCSSYHTQQAKDTARYGSTS</sequence>
<dbReference type="Proteomes" id="UP000005220">
    <property type="component" value="Chromosome 8"/>
</dbReference>
<dbReference type="InParanoid" id="H2AZ90"/>
<dbReference type="GO" id="GO:0016020">
    <property type="term" value="C:membrane"/>
    <property type="evidence" value="ECO:0007669"/>
    <property type="project" value="TreeGrafter"/>
</dbReference>
<dbReference type="PANTHER" id="PTHR31735:SF1">
    <property type="entry name" value="VACUOLAR MEMBRANE PROTEIN YPL162C"/>
    <property type="match status" value="1"/>
</dbReference>
<keyword evidence="1" id="KW-0472">Membrane</keyword>
<dbReference type="STRING" id="1071382.H2AZ90"/>
<dbReference type="InterPro" id="IPR022127">
    <property type="entry name" value="STIMATE/YPL162C"/>
</dbReference>
<feature type="transmembrane region" description="Helical" evidence="1">
    <location>
        <begin position="12"/>
        <end position="33"/>
    </location>
</feature>
<dbReference type="KEGG" id="kaf:KAFR_0H02370"/>
<dbReference type="EMBL" id="HE650828">
    <property type="protein sequence ID" value="CCF59646.1"/>
    <property type="molecule type" value="Genomic_DNA"/>
</dbReference>
<keyword evidence="1" id="KW-0812">Transmembrane</keyword>
<evidence type="ECO:0000313" key="2">
    <source>
        <dbReference type="EMBL" id="CCF59646.1"/>
    </source>
</evidence>
<accession>H2AZ90</accession>